<proteinExistence type="predicted"/>
<name>A0A6C0TYC2_9GAMM</name>
<dbReference type="InterPro" id="IPR032877">
    <property type="entry name" value="Transposase_HTH"/>
</dbReference>
<dbReference type="KEGG" id="kim:G3T16_04185"/>
<dbReference type="InterPro" id="IPR029261">
    <property type="entry name" value="Transposase_Znf"/>
</dbReference>
<evidence type="ECO:0000259" key="1">
    <source>
        <dbReference type="Pfam" id="PF01610"/>
    </source>
</evidence>
<feature type="domain" description="Transposase IS204/IS1001/IS1096/IS1165 helix-turn-helix" evidence="2">
    <location>
        <begin position="90"/>
        <end position="140"/>
    </location>
</feature>
<dbReference type="Pfam" id="PF13542">
    <property type="entry name" value="HTH_Tnp_ISL3"/>
    <property type="match status" value="1"/>
</dbReference>
<dbReference type="Pfam" id="PF14690">
    <property type="entry name" value="Zn_ribbon_ISL3"/>
    <property type="match status" value="1"/>
</dbReference>
<evidence type="ECO:0000313" key="4">
    <source>
        <dbReference type="EMBL" id="QIB64707.1"/>
    </source>
</evidence>
<accession>A0A6C0TYC2</accession>
<dbReference type="RefSeq" id="WP_163493957.1">
    <property type="nucleotide sequence ID" value="NZ_CP048711.1"/>
</dbReference>
<dbReference type="EMBL" id="CP048711">
    <property type="protein sequence ID" value="QIB64832.1"/>
    <property type="molecule type" value="Genomic_DNA"/>
</dbReference>
<dbReference type="PANTHER" id="PTHR33498:SF1">
    <property type="entry name" value="TRANSPOSASE FOR INSERTION SEQUENCE ELEMENT IS1557"/>
    <property type="match status" value="1"/>
</dbReference>
<dbReference type="AlphaFoldDB" id="A0A6C0TYC2"/>
<dbReference type="KEGG" id="kim:G3T16_04950"/>
<evidence type="ECO:0000313" key="7">
    <source>
        <dbReference type="EMBL" id="QIB66289.1"/>
    </source>
</evidence>
<feature type="domain" description="Transposase IS204/IS1001/IS1096/IS1165 zinc-finger" evidence="3">
    <location>
        <begin position="42"/>
        <end position="85"/>
    </location>
</feature>
<evidence type="ECO:0000313" key="8">
    <source>
        <dbReference type="Proteomes" id="UP000477680"/>
    </source>
</evidence>
<dbReference type="KEGG" id="kim:G3T16_07710"/>
<sequence length="408" mass="46984">MDELSLYERILGLRDPWAVEHVELSEDEVVHVYIEYDRDTEILCPACGSACPRYDTRDKSWRHLDTCQFQTIVHGAVPRAQCHEHGVLQVDVPWAERNSRFTLLFEAMAIKWLKEASINAVSRRLGLSWNAIDGIMRRAVERGLSARQSVDYHHIAVDEISSKKGHRYLTIISNDSGQVVDIRDDRTKGSLGDFYKSLSEWDLKSIETVSMDMSPAYLSATKEHLSDWDQKICFDKFHVAMDLNKAVDAIRKQEMRCVPTDYKKPLHLSRFSWLRSEASLKRHHRDTISALSKVAKKTARAWAIRQYAMQLWNYSSRGWAQRAWSRWYSWAARCRLGPIKTVAASIKKNLWGIINAIVHGKSNAGAESINSRIKLLKVRARGFRNKERFKTAILFHLGGLRLLPAHLN</sequence>
<dbReference type="Pfam" id="PF01610">
    <property type="entry name" value="DDE_Tnp_ISL3"/>
    <property type="match status" value="1"/>
</dbReference>
<evidence type="ECO:0000313" key="5">
    <source>
        <dbReference type="EMBL" id="QIB64832.1"/>
    </source>
</evidence>
<keyword evidence="8" id="KW-1185">Reference proteome</keyword>
<evidence type="ECO:0000259" key="3">
    <source>
        <dbReference type="Pfam" id="PF14690"/>
    </source>
</evidence>
<dbReference type="InterPro" id="IPR002560">
    <property type="entry name" value="Transposase_DDE"/>
</dbReference>
<dbReference type="EMBL" id="CP048711">
    <property type="protein sequence ID" value="QIB65302.1"/>
    <property type="molecule type" value="Genomic_DNA"/>
</dbReference>
<dbReference type="KEGG" id="kim:G3T16_13620"/>
<dbReference type="EMBL" id="CP048711">
    <property type="protein sequence ID" value="QIB66289.1"/>
    <property type="molecule type" value="Genomic_DNA"/>
</dbReference>
<feature type="domain" description="Transposase IS204/IS1001/IS1096/IS1165 DDE" evidence="1">
    <location>
        <begin position="155"/>
        <end position="393"/>
    </location>
</feature>
<gene>
    <name evidence="4" type="ORF">G3T16_04185</name>
    <name evidence="5" type="ORF">G3T16_04950</name>
    <name evidence="6" type="ORF">G3T16_07710</name>
    <name evidence="7" type="ORF">G3T16_13620</name>
</gene>
<dbReference type="PANTHER" id="PTHR33498">
    <property type="entry name" value="TRANSPOSASE FOR INSERTION SEQUENCE ELEMENT IS1557"/>
    <property type="match status" value="1"/>
</dbReference>
<dbReference type="NCBIfam" id="NF033550">
    <property type="entry name" value="transpos_ISL3"/>
    <property type="match status" value="1"/>
</dbReference>
<evidence type="ECO:0000313" key="6">
    <source>
        <dbReference type="EMBL" id="QIB65302.1"/>
    </source>
</evidence>
<evidence type="ECO:0000259" key="2">
    <source>
        <dbReference type="Pfam" id="PF13542"/>
    </source>
</evidence>
<dbReference type="InterPro" id="IPR047951">
    <property type="entry name" value="Transpos_ISL3"/>
</dbReference>
<dbReference type="EMBL" id="CP048711">
    <property type="protein sequence ID" value="QIB64707.1"/>
    <property type="molecule type" value="Genomic_DNA"/>
</dbReference>
<reference evidence="5 8" key="1">
    <citation type="submission" date="2020-02" db="EMBL/GenBank/DDBJ databases">
        <title>Genome sequencing for Kineobactrum sp. M2.</title>
        <authorList>
            <person name="Park S.-J."/>
        </authorList>
    </citation>
    <scope>NUCLEOTIDE SEQUENCE [LARGE SCALE GENOMIC DNA]</scope>
    <source>
        <strain evidence="5 8">M2</strain>
    </source>
</reference>
<protein>
    <submittedName>
        <fullName evidence="5">ISL3 family transposase</fullName>
    </submittedName>
</protein>
<organism evidence="5 8">
    <name type="scientific">Kineobactrum salinum</name>
    <dbReference type="NCBI Taxonomy" id="2708301"/>
    <lineage>
        <taxon>Bacteria</taxon>
        <taxon>Pseudomonadati</taxon>
        <taxon>Pseudomonadota</taxon>
        <taxon>Gammaproteobacteria</taxon>
        <taxon>Cellvibrionales</taxon>
        <taxon>Halieaceae</taxon>
        <taxon>Kineobactrum</taxon>
    </lineage>
</organism>
<dbReference type="Proteomes" id="UP000477680">
    <property type="component" value="Chromosome"/>
</dbReference>